<reference evidence="2" key="1">
    <citation type="journal article" date="2014" name="Front. Microbiol.">
        <title>High frequency of phylogenetically diverse reductive dehalogenase-homologous genes in deep subseafloor sedimentary metagenomes.</title>
        <authorList>
            <person name="Kawai M."/>
            <person name="Futagami T."/>
            <person name="Toyoda A."/>
            <person name="Takaki Y."/>
            <person name="Nishi S."/>
            <person name="Hori S."/>
            <person name="Arai W."/>
            <person name="Tsubouchi T."/>
            <person name="Morono Y."/>
            <person name="Uchiyama I."/>
            <person name="Ito T."/>
            <person name="Fujiyama A."/>
            <person name="Inagaki F."/>
            <person name="Takami H."/>
        </authorList>
    </citation>
    <scope>NUCLEOTIDE SEQUENCE</scope>
    <source>
        <strain evidence="2">Expedition CK06-06</strain>
    </source>
</reference>
<evidence type="ECO:0000256" key="1">
    <source>
        <dbReference type="SAM" id="MobiDB-lite"/>
    </source>
</evidence>
<name>X1GD07_9ZZZZ</name>
<feature type="compositionally biased region" description="Basic and acidic residues" evidence="1">
    <location>
        <begin position="22"/>
        <end position="32"/>
    </location>
</feature>
<proteinExistence type="predicted"/>
<comment type="caution">
    <text evidence="2">The sequence shown here is derived from an EMBL/GenBank/DDBJ whole genome shotgun (WGS) entry which is preliminary data.</text>
</comment>
<sequence length="32" mass="3857">SKLKSYLVSRKERGKRAKRKLKNAELKRKIEN</sequence>
<feature type="region of interest" description="Disordered" evidence="1">
    <location>
        <begin position="1"/>
        <end position="32"/>
    </location>
</feature>
<feature type="non-terminal residue" evidence="2">
    <location>
        <position position="1"/>
    </location>
</feature>
<protein>
    <submittedName>
        <fullName evidence="2">Uncharacterized protein</fullName>
    </submittedName>
</protein>
<dbReference type="EMBL" id="BARU01007208">
    <property type="protein sequence ID" value="GAH42705.1"/>
    <property type="molecule type" value="Genomic_DNA"/>
</dbReference>
<organism evidence="2">
    <name type="scientific">marine sediment metagenome</name>
    <dbReference type="NCBI Taxonomy" id="412755"/>
    <lineage>
        <taxon>unclassified sequences</taxon>
        <taxon>metagenomes</taxon>
        <taxon>ecological metagenomes</taxon>
    </lineage>
</organism>
<evidence type="ECO:0000313" key="2">
    <source>
        <dbReference type="EMBL" id="GAH42705.1"/>
    </source>
</evidence>
<feature type="compositionally biased region" description="Basic residues" evidence="1">
    <location>
        <begin position="12"/>
        <end position="21"/>
    </location>
</feature>
<accession>X1GD07</accession>
<dbReference type="AlphaFoldDB" id="X1GD07"/>
<gene>
    <name evidence="2" type="ORF">S03H2_14214</name>
</gene>